<evidence type="ECO:0000256" key="2">
    <source>
        <dbReference type="PROSITE-ProRule" id="PRU01213"/>
    </source>
</evidence>
<name>A0A8J3MZ94_9CHLR</name>
<dbReference type="Gene3D" id="2.40.50.100">
    <property type="match status" value="1"/>
</dbReference>
<evidence type="ECO:0000313" key="5">
    <source>
        <dbReference type="Proteomes" id="UP000597444"/>
    </source>
</evidence>
<dbReference type="InterPro" id="IPR008995">
    <property type="entry name" value="Mo/tungstate-bd_C_term_dom"/>
</dbReference>
<dbReference type="AlphaFoldDB" id="A0A8J3MZ94"/>
<evidence type="ECO:0000259" key="3">
    <source>
        <dbReference type="PROSITE" id="PS51866"/>
    </source>
</evidence>
<protein>
    <recommendedName>
        <fullName evidence="3">Mop domain-containing protein</fullName>
    </recommendedName>
</protein>
<dbReference type="SUPFAM" id="SSF50331">
    <property type="entry name" value="MOP-like"/>
    <property type="match status" value="1"/>
</dbReference>
<evidence type="ECO:0000256" key="1">
    <source>
        <dbReference type="ARBA" id="ARBA00022505"/>
    </source>
</evidence>
<dbReference type="Pfam" id="PF03459">
    <property type="entry name" value="TOBE"/>
    <property type="match status" value="1"/>
</dbReference>
<accession>A0A8J3MZ94</accession>
<proteinExistence type="predicted"/>
<dbReference type="NCBIfam" id="TIGR00638">
    <property type="entry name" value="Mop"/>
    <property type="match status" value="1"/>
</dbReference>
<dbReference type="GO" id="GO:0015689">
    <property type="term" value="P:molybdate ion transport"/>
    <property type="evidence" value="ECO:0007669"/>
    <property type="project" value="InterPro"/>
</dbReference>
<dbReference type="RefSeq" id="WP_236064900.1">
    <property type="nucleotide sequence ID" value="NZ_BNJK01000001.1"/>
</dbReference>
<dbReference type="EMBL" id="BNJK01000001">
    <property type="protein sequence ID" value="GHO92889.1"/>
    <property type="molecule type" value="Genomic_DNA"/>
</dbReference>
<keyword evidence="1 2" id="KW-0500">Molybdenum</keyword>
<evidence type="ECO:0000313" key="4">
    <source>
        <dbReference type="EMBL" id="GHO92889.1"/>
    </source>
</evidence>
<dbReference type="InterPro" id="IPR004606">
    <property type="entry name" value="Mop_domain"/>
</dbReference>
<dbReference type="InterPro" id="IPR005116">
    <property type="entry name" value="Transp-assoc_OB_typ1"/>
</dbReference>
<dbReference type="PROSITE" id="PS51866">
    <property type="entry name" value="MOP"/>
    <property type="match status" value="1"/>
</dbReference>
<dbReference type="Proteomes" id="UP000597444">
    <property type="component" value="Unassembled WGS sequence"/>
</dbReference>
<keyword evidence="5" id="KW-1185">Reference proteome</keyword>
<reference evidence="4" key="1">
    <citation type="submission" date="2020-10" db="EMBL/GenBank/DDBJ databases">
        <title>Taxonomic study of unclassified bacteria belonging to the class Ktedonobacteria.</title>
        <authorList>
            <person name="Yabe S."/>
            <person name="Wang C.M."/>
            <person name="Zheng Y."/>
            <person name="Sakai Y."/>
            <person name="Cavaletti L."/>
            <person name="Monciardini P."/>
            <person name="Donadio S."/>
        </authorList>
    </citation>
    <scope>NUCLEOTIDE SEQUENCE</scope>
    <source>
        <strain evidence="4">ID150040</strain>
    </source>
</reference>
<comment type="caution">
    <text evidence="4">The sequence shown here is derived from an EMBL/GenBank/DDBJ whole genome shotgun (WGS) entry which is preliminary data.</text>
</comment>
<organism evidence="4 5">
    <name type="scientific">Reticulibacter mediterranei</name>
    <dbReference type="NCBI Taxonomy" id="2778369"/>
    <lineage>
        <taxon>Bacteria</taxon>
        <taxon>Bacillati</taxon>
        <taxon>Chloroflexota</taxon>
        <taxon>Ktedonobacteria</taxon>
        <taxon>Ktedonobacterales</taxon>
        <taxon>Reticulibacteraceae</taxon>
        <taxon>Reticulibacter</taxon>
    </lineage>
</organism>
<sequence>MPMQFSARNQLQGTVKSIKLGSVMGEVVVTLPGGQEIVSAITRTSVETLKLKEGDSVVVMIKSTEVMVGKNE</sequence>
<feature type="domain" description="Mop" evidence="3">
    <location>
        <begin position="4"/>
        <end position="70"/>
    </location>
</feature>
<gene>
    <name evidence="4" type="ORF">KSF_029370</name>
</gene>